<keyword evidence="2" id="KW-1185">Reference proteome</keyword>
<evidence type="ECO:0000313" key="1">
    <source>
        <dbReference type="EMBL" id="KOO21143.1"/>
    </source>
</evidence>
<accession>A0A0M0J4J0</accession>
<gene>
    <name evidence="1" type="ORF">Ctob_001838</name>
</gene>
<dbReference type="EMBL" id="JWZX01003387">
    <property type="protein sequence ID" value="KOO21143.1"/>
    <property type="molecule type" value="Genomic_DNA"/>
</dbReference>
<protein>
    <submittedName>
        <fullName evidence="1">Uncharacterized protein</fullName>
    </submittedName>
</protein>
<dbReference type="AlphaFoldDB" id="A0A0M0J4J0"/>
<dbReference type="Proteomes" id="UP000037460">
    <property type="component" value="Unassembled WGS sequence"/>
</dbReference>
<organism evidence="1 2">
    <name type="scientific">Chrysochromulina tobinii</name>
    <dbReference type="NCBI Taxonomy" id="1460289"/>
    <lineage>
        <taxon>Eukaryota</taxon>
        <taxon>Haptista</taxon>
        <taxon>Haptophyta</taxon>
        <taxon>Prymnesiophyceae</taxon>
        <taxon>Prymnesiales</taxon>
        <taxon>Chrysochromulinaceae</taxon>
        <taxon>Chrysochromulina</taxon>
    </lineage>
</organism>
<evidence type="ECO:0000313" key="2">
    <source>
        <dbReference type="Proteomes" id="UP000037460"/>
    </source>
</evidence>
<proteinExistence type="predicted"/>
<reference evidence="2" key="1">
    <citation type="journal article" date="2015" name="PLoS Genet.">
        <title>Genome Sequence and Transcriptome Analyses of Chrysochromulina tobin: Metabolic Tools for Enhanced Algal Fitness in the Prominent Order Prymnesiales (Haptophyceae).</title>
        <authorList>
            <person name="Hovde B.T."/>
            <person name="Deodato C.R."/>
            <person name="Hunsperger H.M."/>
            <person name="Ryken S.A."/>
            <person name="Yost W."/>
            <person name="Jha R.K."/>
            <person name="Patterson J."/>
            <person name="Monnat R.J. Jr."/>
            <person name="Barlow S.B."/>
            <person name="Starkenburg S.R."/>
            <person name="Cattolico R.A."/>
        </authorList>
    </citation>
    <scope>NUCLEOTIDE SEQUENCE</scope>
    <source>
        <strain evidence="2">CCMP291</strain>
    </source>
</reference>
<name>A0A0M0J4J0_9EUKA</name>
<comment type="caution">
    <text evidence="1">The sequence shown here is derived from an EMBL/GenBank/DDBJ whole genome shotgun (WGS) entry which is preliminary data.</text>
</comment>
<sequence>MAAEVVDNITYIDCQTTAKGADADSARIRALSKAMQDAQFQTGSAAVHFKGFGSGYIAGAELDGQIRLLIEHIRKGGYKSLVWDGDDYCATGFTGVLPRIRKELPQLRMGAVLLAKHREKRFHASWSVLTGDSEGHIGPFDCFLVDECVSEGGYEALGWLMLRATCAKKVVLLGGGVVVKGEYDLMQAAAEAGTHPQVDFKLFDVARVLATGEEQRSALLGVLPKA</sequence>